<dbReference type="AlphaFoldDB" id="A0A381R0A4"/>
<organism evidence="1">
    <name type="scientific">marine metagenome</name>
    <dbReference type="NCBI Taxonomy" id="408172"/>
    <lineage>
        <taxon>unclassified sequences</taxon>
        <taxon>metagenomes</taxon>
        <taxon>ecological metagenomes</taxon>
    </lineage>
</organism>
<protein>
    <submittedName>
        <fullName evidence="1">Uncharacterized protein</fullName>
    </submittedName>
</protein>
<name>A0A381R0A4_9ZZZZ</name>
<proteinExistence type="predicted"/>
<dbReference type="EMBL" id="UINC01001622">
    <property type="protein sequence ID" value="SUZ85132.1"/>
    <property type="molecule type" value="Genomic_DNA"/>
</dbReference>
<sequence length="348" mass="39045">MVSRLLIVVGFAFVMLCGQRQNRVFWDGSDWNRIAIQMNQESESIYRVKAAHINGLLDGRFYFYLKAWEVEPILAEGAYDDPLDLLLHKELIKALDKFYSDPKHNTIPVISAIIIANMRVGGISEPVVYRYIEETRFWANSMKADIDSMSVEILAAKLDKHLSKPFDISEKYGRGSDYERKRVVLKPKYVESGDKGDKGTAWYMAFLQGWKFGLTGGTNRWSASDSAVSSGSGYNLVIKTPLHFATENFETRVRLEIGGIKFSTDLNGRQTAAYVQLGLGDSTIPLINRMMLEIGMGSTLGNTSFSSGLLITLRKKRLDLITRYVSASSTVGTNLPPNWISISMGFNF</sequence>
<gene>
    <name evidence="1" type="ORF">METZ01_LOCUS37986</name>
</gene>
<reference evidence="1" key="1">
    <citation type="submission" date="2018-05" db="EMBL/GenBank/DDBJ databases">
        <authorList>
            <person name="Lanie J.A."/>
            <person name="Ng W.-L."/>
            <person name="Kazmierczak K.M."/>
            <person name="Andrzejewski T.M."/>
            <person name="Davidsen T.M."/>
            <person name="Wayne K.J."/>
            <person name="Tettelin H."/>
            <person name="Glass J.I."/>
            <person name="Rusch D."/>
            <person name="Podicherti R."/>
            <person name="Tsui H.-C.T."/>
            <person name="Winkler M.E."/>
        </authorList>
    </citation>
    <scope>NUCLEOTIDE SEQUENCE</scope>
</reference>
<accession>A0A381R0A4</accession>
<evidence type="ECO:0000313" key="1">
    <source>
        <dbReference type="EMBL" id="SUZ85132.1"/>
    </source>
</evidence>